<organism evidence="2 3">
    <name type="scientific">Meloidogyne hapla</name>
    <name type="common">Root-knot nematode worm</name>
    <dbReference type="NCBI Taxonomy" id="6305"/>
    <lineage>
        <taxon>Eukaryota</taxon>
        <taxon>Metazoa</taxon>
        <taxon>Ecdysozoa</taxon>
        <taxon>Nematoda</taxon>
        <taxon>Chromadorea</taxon>
        <taxon>Rhabditida</taxon>
        <taxon>Tylenchina</taxon>
        <taxon>Tylenchomorpha</taxon>
        <taxon>Tylenchoidea</taxon>
        <taxon>Meloidogynidae</taxon>
        <taxon>Meloidogyninae</taxon>
        <taxon>Meloidogyne</taxon>
    </lineage>
</organism>
<evidence type="ECO:0000313" key="3">
    <source>
        <dbReference type="WBParaSite" id="MhA1_Contig1455.frz3.gene6"/>
    </source>
</evidence>
<protein>
    <submittedName>
        <fullName evidence="3">Uncharacterized protein</fullName>
    </submittedName>
</protein>
<feature type="compositionally biased region" description="Low complexity" evidence="1">
    <location>
        <begin position="21"/>
        <end position="37"/>
    </location>
</feature>
<accession>A0A1I8B603</accession>
<dbReference type="Proteomes" id="UP000095281">
    <property type="component" value="Unplaced"/>
</dbReference>
<keyword evidence="2" id="KW-1185">Reference proteome</keyword>
<reference evidence="3" key="1">
    <citation type="submission" date="2016-11" db="UniProtKB">
        <authorList>
            <consortium name="WormBaseParasite"/>
        </authorList>
    </citation>
    <scope>IDENTIFICATION</scope>
</reference>
<dbReference type="AlphaFoldDB" id="A0A1I8B603"/>
<feature type="compositionally biased region" description="Basic and acidic residues" evidence="1">
    <location>
        <begin position="1"/>
        <end position="15"/>
    </location>
</feature>
<feature type="region of interest" description="Disordered" evidence="1">
    <location>
        <begin position="1"/>
        <end position="42"/>
    </location>
</feature>
<evidence type="ECO:0000256" key="1">
    <source>
        <dbReference type="SAM" id="MobiDB-lite"/>
    </source>
</evidence>
<dbReference type="WBParaSite" id="MhA1_Contig1455.frz3.gene6">
    <property type="protein sequence ID" value="MhA1_Contig1455.frz3.gene6"/>
    <property type="gene ID" value="MhA1_Contig1455.frz3.gene6"/>
</dbReference>
<evidence type="ECO:0000313" key="2">
    <source>
        <dbReference type="Proteomes" id="UP000095281"/>
    </source>
</evidence>
<sequence>MAREVLARRNHDEKTKKRKNIWMNNNNLNIGSSNQGQSTSSKDINFNQNILASKFTENFNKEQTSS</sequence>
<proteinExistence type="predicted"/>
<name>A0A1I8B603_MELHA</name>